<dbReference type="AlphaFoldDB" id="A0A819B0M4"/>
<name>A0A819B0M4_9BILA</name>
<proteinExistence type="predicted"/>
<comment type="caution">
    <text evidence="1">The sequence shown here is derived from an EMBL/GenBank/DDBJ whole genome shotgun (WGS) entry which is preliminary data.</text>
</comment>
<dbReference type="Proteomes" id="UP000663874">
    <property type="component" value="Unassembled WGS sequence"/>
</dbReference>
<evidence type="ECO:0000313" key="2">
    <source>
        <dbReference type="Proteomes" id="UP000663874"/>
    </source>
</evidence>
<dbReference type="EMBL" id="CAJOBE010002026">
    <property type="protein sequence ID" value="CAF3793654.1"/>
    <property type="molecule type" value="Genomic_DNA"/>
</dbReference>
<sequence>MIRSPRKKNPPKKFTPTKPNLYSQENYLLRFEDNDELIVIKRSSIGSIIEDKAIVGTGSKRRFAIIEAKDILDAINDFEDDDTMNDDNDQNEIPKQSSLTKKRKLSSLMVENNDDDVLINENNKENETVEASVVYQTIDDMHHMILQKLEKKFHSFTKKLDQLIPHAVYQNLDSYREKDEVFPSQVIYEGKDLLITRGRDIYDFARKTSKILYTPKELSTCILPPARRHLARPALDPERFNLFHGT</sequence>
<organism evidence="1 2">
    <name type="scientific">Rotaria sordida</name>
    <dbReference type="NCBI Taxonomy" id="392033"/>
    <lineage>
        <taxon>Eukaryota</taxon>
        <taxon>Metazoa</taxon>
        <taxon>Spiralia</taxon>
        <taxon>Gnathifera</taxon>
        <taxon>Rotifera</taxon>
        <taxon>Eurotatoria</taxon>
        <taxon>Bdelloidea</taxon>
        <taxon>Philodinida</taxon>
        <taxon>Philodinidae</taxon>
        <taxon>Rotaria</taxon>
    </lineage>
</organism>
<evidence type="ECO:0000313" key="1">
    <source>
        <dbReference type="EMBL" id="CAF3793654.1"/>
    </source>
</evidence>
<accession>A0A819B0M4</accession>
<gene>
    <name evidence="1" type="ORF">FNK824_LOCUS14589</name>
</gene>
<protein>
    <submittedName>
        <fullName evidence="1">Uncharacterized protein</fullName>
    </submittedName>
</protein>
<reference evidence="1" key="1">
    <citation type="submission" date="2021-02" db="EMBL/GenBank/DDBJ databases">
        <authorList>
            <person name="Nowell W R."/>
        </authorList>
    </citation>
    <scope>NUCLEOTIDE SEQUENCE</scope>
</reference>